<evidence type="ECO:0000256" key="6">
    <source>
        <dbReference type="ARBA" id="ARBA00022679"/>
    </source>
</evidence>
<dbReference type="NCBIfam" id="TIGR01007">
    <property type="entry name" value="eps_fam"/>
    <property type="match status" value="1"/>
</dbReference>
<dbReference type="GO" id="GO:0004715">
    <property type="term" value="F:non-membrane spanning protein tyrosine kinase activity"/>
    <property type="evidence" value="ECO:0007669"/>
    <property type="project" value="UniProtKB-EC"/>
</dbReference>
<dbReference type="GO" id="GO:0005524">
    <property type="term" value="F:ATP binding"/>
    <property type="evidence" value="ECO:0007669"/>
    <property type="project" value="UniProtKB-KW"/>
</dbReference>
<feature type="domain" description="Polysaccharide chain length determinant N-terminal" evidence="17">
    <location>
        <begin position="1"/>
        <end position="87"/>
    </location>
</feature>
<feature type="transmembrane region" description="Helical" evidence="16">
    <location>
        <begin position="176"/>
        <end position="193"/>
    </location>
</feature>
<proteinExistence type="inferred from homology"/>
<evidence type="ECO:0000256" key="9">
    <source>
        <dbReference type="ARBA" id="ARBA00022777"/>
    </source>
</evidence>
<dbReference type="PANTHER" id="PTHR32309:SF13">
    <property type="entry name" value="FERRIC ENTEROBACTIN TRANSPORT PROTEIN FEPE"/>
    <property type="match status" value="1"/>
</dbReference>
<gene>
    <name evidence="18" type="ORF">FB554_2240</name>
</gene>
<evidence type="ECO:0000256" key="7">
    <source>
        <dbReference type="ARBA" id="ARBA00022692"/>
    </source>
</evidence>
<dbReference type="AlphaFoldDB" id="A0A542XE21"/>
<dbReference type="Gene3D" id="3.40.50.300">
    <property type="entry name" value="P-loop containing nucleotide triphosphate hydrolases"/>
    <property type="match status" value="1"/>
</dbReference>
<evidence type="ECO:0000256" key="8">
    <source>
        <dbReference type="ARBA" id="ARBA00022741"/>
    </source>
</evidence>
<evidence type="ECO:0000256" key="15">
    <source>
        <dbReference type="SAM" id="MobiDB-lite"/>
    </source>
</evidence>
<reference evidence="18 19" key="1">
    <citation type="submission" date="2019-06" db="EMBL/GenBank/DDBJ databases">
        <title>Sequencing the genomes of 1000 actinobacteria strains.</title>
        <authorList>
            <person name="Klenk H.-P."/>
        </authorList>
    </citation>
    <scope>NUCLEOTIDE SEQUENCE [LARGE SCALE GENOMIC DNA]</scope>
    <source>
        <strain evidence="18 19">DSM 24617</strain>
    </source>
</reference>
<keyword evidence="9" id="KW-0418">Kinase</keyword>
<keyword evidence="12 16" id="KW-0472">Membrane</keyword>
<dbReference type="Pfam" id="PF10609">
    <property type="entry name" value="ParA"/>
    <property type="match status" value="1"/>
</dbReference>
<sequence>MDLASYLRVVRKRWRIIVASALVMLCAAALLTLLTPKKYESTVQFFVSTADSSTNAQLAQGGTFTQQRVKSYTELIATPKVLDPIAQRLNIEDPSELSSQITATAPPDTVLIEAAVTDRSPERANQIARALGQQFPQTISEIERVSETQPSPIKVTTVREPTVDTTPVSPRPARNLALGLILGLLIGLGLALLRDRLDNRVRTKEDLEALTESPVIGVIPFDSAAPEHPLIVRSDAHSSRSEAFRSLRTNLQFLDAANHPRSIVVTSSLAGEGKSTTTANLALAIAESGASVCLIEGDLRRPRLLQYLGLEGGVGITDVLIERVDLADVLQPYGEHQLAVIGAGAIPPNPSELLGSQAMRDTIARLAERFTYVIIDAPPLLPVTDAAVLGALTDGVILISGSSLVTDDQVDTALDSLEQVNANVLGVVLNRAPRKKRSAYDYRYYDYRPQTEDTKERSRRRRSRATADAGSGS</sequence>
<keyword evidence="13" id="KW-0829">Tyrosine-protein kinase</keyword>
<comment type="caution">
    <text evidence="18">The sequence shown here is derived from an EMBL/GenBank/DDBJ whole genome shotgun (WGS) entry which is preliminary data.</text>
</comment>
<evidence type="ECO:0000313" key="18">
    <source>
        <dbReference type="EMBL" id="TQL34082.1"/>
    </source>
</evidence>
<comment type="catalytic activity">
    <reaction evidence="14">
        <text>L-tyrosyl-[protein] + ATP = O-phospho-L-tyrosyl-[protein] + ADP + H(+)</text>
        <dbReference type="Rhea" id="RHEA:10596"/>
        <dbReference type="Rhea" id="RHEA-COMP:10136"/>
        <dbReference type="Rhea" id="RHEA-COMP:20101"/>
        <dbReference type="ChEBI" id="CHEBI:15378"/>
        <dbReference type="ChEBI" id="CHEBI:30616"/>
        <dbReference type="ChEBI" id="CHEBI:46858"/>
        <dbReference type="ChEBI" id="CHEBI:61978"/>
        <dbReference type="ChEBI" id="CHEBI:456216"/>
        <dbReference type="EC" id="2.7.10.2"/>
    </reaction>
</comment>
<evidence type="ECO:0000256" key="13">
    <source>
        <dbReference type="ARBA" id="ARBA00023137"/>
    </source>
</evidence>
<dbReference type="InterPro" id="IPR027417">
    <property type="entry name" value="P-loop_NTPase"/>
</dbReference>
<dbReference type="PANTHER" id="PTHR32309">
    <property type="entry name" value="TYROSINE-PROTEIN KINASE"/>
    <property type="match status" value="1"/>
</dbReference>
<keyword evidence="11 16" id="KW-1133">Transmembrane helix</keyword>
<keyword evidence="19" id="KW-1185">Reference proteome</keyword>
<dbReference type="EMBL" id="VFOK01000001">
    <property type="protein sequence ID" value="TQL34082.1"/>
    <property type="molecule type" value="Genomic_DNA"/>
</dbReference>
<keyword evidence="7 16" id="KW-0812">Transmembrane</keyword>
<dbReference type="InterPro" id="IPR003856">
    <property type="entry name" value="LPS_length_determ_N"/>
</dbReference>
<comment type="subcellular location">
    <subcellularLocation>
        <location evidence="1">Cell membrane</location>
        <topology evidence="1">Multi-pass membrane protein</topology>
    </subcellularLocation>
</comment>
<evidence type="ECO:0000256" key="4">
    <source>
        <dbReference type="ARBA" id="ARBA00011903"/>
    </source>
</evidence>
<comment type="similarity">
    <text evidence="3">Belongs to the CpsD/CapB family.</text>
</comment>
<evidence type="ECO:0000256" key="11">
    <source>
        <dbReference type="ARBA" id="ARBA00022989"/>
    </source>
</evidence>
<dbReference type="InterPro" id="IPR005702">
    <property type="entry name" value="Wzc-like_C"/>
</dbReference>
<evidence type="ECO:0000256" key="3">
    <source>
        <dbReference type="ARBA" id="ARBA00007316"/>
    </source>
</evidence>
<evidence type="ECO:0000256" key="16">
    <source>
        <dbReference type="SAM" id="Phobius"/>
    </source>
</evidence>
<dbReference type="FunFam" id="3.40.50.300:FF:000527">
    <property type="entry name" value="Tyrosine-protein kinase etk"/>
    <property type="match status" value="1"/>
</dbReference>
<protein>
    <recommendedName>
        <fullName evidence="4">non-specific protein-tyrosine kinase</fullName>
        <ecNumber evidence="4">2.7.10.2</ecNumber>
    </recommendedName>
</protein>
<dbReference type="InterPro" id="IPR033756">
    <property type="entry name" value="YlxH/NBP35"/>
</dbReference>
<evidence type="ECO:0000256" key="2">
    <source>
        <dbReference type="ARBA" id="ARBA00006683"/>
    </source>
</evidence>
<dbReference type="Proteomes" id="UP000318336">
    <property type="component" value="Unassembled WGS sequence"/>
</dbReference>
<keyword evidence="8" id="KW-0547">Nucleotide-binding</keyword>
<keyword evidence="5" id="KW-1003">Cell membrane</keyword>
<evidence type="ECO:0000259" key="17">
    <source>
        <dbReference type="Pfam" id="PF02706"/>
    </source>
</evidence>
<dbReference type="EC" id="2.7.10.2" evidence="4"/>
<dbReference type="Pfam" id="PF02706">
    <property type="entry name" value="Wzz"/>
    <property type="match status" value="1"/>
</dbReference>
<dbReference type="OrthoDB" id="9812433at2"/>
<comment type="similarity">
    <text evidence="2">Belongs to the CpsC/CapA family.</text>
</comment>
<keyword evidence="10" id="KW-0067">ATP-binding</keyword>
<organism evidence="18 19">
    <name type="scientific">Barrientosiimonas humi</name>
    <dbReference type="NCBI Taxonomy" id="999931"/>
    <lineage>
        <taxon>Bacteria</taxon>
        <taxon>Bacillati</taxon>
        <taxon>Actinomycetota</taxon>
        <taxon>Actinomycetes</taxon>
        <taxon>Micrococcales</taxon>
        <taxon>Dermacoccaceae</taxon>
        <taxon>Barrientosiimonas</taxon>
    </lineage>
</organism>
<dbReference type="SUPFAM" id="SSF52540">
    <property type="entry name" value="P-loop containing nucleoside triphosphate hydrolases"/>
    <property type="match status" value="1"/>
</dbReference>
<dbReference type="GO" id="GO:0042802">
    <property type="term" value="F:identical protein binding"/>
    <property type="evidence" value="ECO:0007669"/>
    <property type="project" value="UniProtKB-ARBA"/>
</dbReference>
<feature type="region of interest" description="Disordered" evidence="15">
    <location>
        <begin position="448"/>
        <end position="473"/>
    </location>
</feature>
<keyword evidence="6" id="KW-0808">Transferase</keyword>
<accession>A0A542XE21</accession>
<evidence type="ECO:0000256" key="12">
    <source>
        <dbReference type="ARBA" id="ARBA00023136"/>
    </source>
</evidence>
<dbReference type="GO" id="GO:0005886">
    <property type="term" value="C:plasma membrane"/>
    <property type="evidence" value="ECO:0007669"/>
    <property type="project" value="UniProtKB-SubCell"/>
</dbReference>
<dbReference type="InterPro" id="IPR050445">
    <property type="entry name" value="Bact_polysacc_biosynth/exp"/>
</dbReference>
<dbReference type="CDD" id="cd05387">
    <property type="entry name" value="BY-kinase"/>
    <property type="match status" value="1"/>
</dbReference>
<evidence type="ECO:0000313" key="19">
    <source>
        <dbReference type="Proteomes" id="UP000318336"/>
    </source>
</evidence>
<feature type="transmembrane region" description="Helical" evidence="16">
    <location>
        <begin position="16"/>
        <end position="35"/>
    </location>
</feature>
<evidence type="ECO:0000256" key="14">
    <source>
        <dbReference type="ARBA" id="ARBA00051245"/>
    </source>
</evidence>
<evidence type="ECO:0000256" key="1">
    <source>
        <dbReference type="ARBA" id="ARBA00004651"/>
    </source>
</evidence>
<dbReference type="RefSeq" id="WP_142006096.1">
    <property type="nucleotide sequence ID" value="NZ_CAJTBP010000001.1"/>
</dbReference>
<evidence type="ECO:0000256" key="5">
    <source>
        <dbReference type="ARBA" id="ARBA00022475"/>
    </source>
</evidence>
<evidence type="ECO:0000256" key="10">
    <source>
        <dbReference type="ARBA" id="ARBA00022840"/>
    </source>
</evidence>
<name>A0A542XE21_9MICO</name>